<name>A0A1V0B8R3_9GAMM</name>
<gene>
    <name evidence="2" type="ORF">BVH74_16730</name>
</gene>
<organism evidence="2 3">
    <name type="scientific">Halopseudomonas phragmitis</name>
    <dbReference type="NCBI Taxonomy" id="1931241"/>
    <lineage>
        <taxon>Bacteria</taxon>
        <taxon>Pseudomonadati</taxon>
        <taxon>Pseudomonadota</taxon>
        <taxon>Gammaproteobacteria</taxon>
        <taxon>Pseudomonadales</taxon>
        <taxon>Pseudomonadaceae</taxon>
        <taxon>Halopseudomonas</taxon>
    </lineage>
</organism>
<feature type="chain" id="PRO_5013273621" evidence="1">
    <location>
        <begin position="26"/>
        <end position="145"/>
    </location>
</feature>
<proteinExistence type="predicted"/>
<dbReference type="SUPFAM" id="SSF49503">
    <property type="entry name" value="Cupredoxins"/>
    <property type="match status" value="1"/>
</dbReference>
<dbReference type="Proteomes" id="UP000243488">
    <property type="component" value="Chromosome"/>
</dbReference>
<feature type="signal peptide" evidence="1">
    <location>
        <begin position="1"/>
        <end position="25"/>
    </location>
</feature>
<reference evidence="2 3" key="1">
    <citation type="submission" date="2017-03" db="EMBL/GenBank/DDBJ databases">
        <title>Complete genome sequence of the novel DNRA strain Pseudomonas sp. S-6-2 isolated from Chinese polluted river sediment. Journal of Biotechnology.</title>
        <authorList>
            <person name="Li J."/>
            <person name="Xiang F."/>
            <person name="Wang L."/>
            <person name="Xi L."/>
            <person name="Liu J."/>
        </authorList>
    </citation>
    <scope>NUCLEOTIDE SEQUENCE [LARGE SCALE GENOMIC DNA]</scope>
    <source>
        <strain evidence="2 3">S-6-2</strain>
    </source>
</reference>
<dbReference type="STRING" id="1931241.BVH74_16730"/>
<keyword evidence="1" id="KW-0732">Signal</keyword>
<dbReference type="AlphaFoldDB" id="A0A1V0B8R3"/>
<dbReference type="Gene3D" id="2.60.40.420">
    <property type="entry name" value="Cupredoxins - blue copper proteins"/>
    <property type="match status" value="1"/>
</dbReference>
<keyword evidence="3" id="KW-1185">Reference proteome</keyword>
<protein>
    <submittedName>
        <fullName evidence="2">Copper-binding protein</fullName>
    </submittedName>
</protein>
<evidence type="ECO:0000256" key="1">
    <source>
        <dbReference type="SAM" id="SignalP"/>
    </source>
</evidence>
<dbReference type="InterPro" id="IPR008972">
    <property type="entry name" value="Cupredoxin"/>
</dbReference>
<sequence length="145" mass="16215">MKNTPIFLSAAILSASLLLANSALAAGDLTRRPVTLPDLVLGNEESDFAMTHKEYEVETGQAYRLKIISSGQKEYAFQAPDFFKVTHLRKVEAGDVEIKTAYLHELEFEKPGQAEIFFTPLVPGRYEFYLKGLESRGMTGHFVVK</sequence>
<accession>A0A1V0B8R3</accession>
<dbReference type="KEGG" id="ppha:BVH74_16730"/>
<evidence type="ECO:0000313" key="2">
    <source>
        <dbReference type="EMBL" id="AQZ96297.1"/>
    </source>
</evidence>
<dbReference type="RefSeq" id="WP_080051205.1">
    <property type="nucleotide sequence ID" value="NZ_CP020100.1"/>
</dbReference>
<evidence type="ECO:0000313" key="3">
    <source>
        <dbReference type="Proteomes" id="UP000243488"/>
    </source>
</evidence>
<dbReference type="EMBL" id="CP020100">
    <property type="protein sequence ID" value="AQZ96297.1"/>
    <property type="molecule type" value="Genomic_DNA"/>
</dbReference>